<accession>A0ABQ8KEL5</accession>
<feature type="region of interest" description="Disordered" evidence="1">
    <location>
        <begin position="242"/>
        <end position="266"/>
    </location>
</feature>
<sequence>MDQMDQMGLYRAALVCHAWYHQSIRLLYRTVEIQQRSAFSTISRTSPAARARLVTSRELRITHRRGPPFCHAVPLTLGRAMPAVERLAFHACLQPLMHPTFARYLSSFKSVTRLEIEGFRFSSVAELQRVLCAFPRLTHLWLSRGEFARSAGAQEEGKEGQFVHATGPQSLRLQTLAIGMQLSAAVLEALVDWLIASSAYRTIAHLEFWRDSLESIVSVNRLLEFIGGALLDFHEHQGRLASARRSPVQLPSSHSGDDHVEASNGNDGYPVAWHHGRAALRVRSLDVERVLLHIVSRTAAAAGQMLPLAASGSGRPPLYDALERSNFDLLREVQATVELDSTDLSSDEVNKMVAEMHTRKIVPYMRVLLVPWHKRGILAVTPIYWNLSPSYGELDPSSASGLLYAHQMEFYHPKYLPVGLLEPPYDPEFASGLLHTDQKELYHPQYLPLGLLKPP</sequence>
<keyword evidence="3" id="KW-1185">Reference proteome</keyword>
<dbReference type="Proteomes" id="UP000814176">
    <property type="component" value="Unassembled WGS sequence"/>
</dbReference>
<evidence type="ECO:0000256" key="1">
    <source>
        <dbReference type="SAM" id="MobiDB-lite"/>
    </source>
</evidence>
<evidence type="ECO:0000313" key="3">
    <source>
        <dbReference type="Proteomes" id="UP000814176"/>
    </source>
</evidence>
<organism evidence="2 3">
    <name type="scientific">Rhodofomes roseus</name>
    <dbReference type="NCBI Taxonomy" id="34475"/>
    <lineage>
        <taxon>Eukaryota</taxon>
        <taxon>Fungi</taxon>
        <taxon>Dikarya</taxon>
        <taxon>Basidiomycota</taxon>
        <taxon>Agaricomycotina</taxon>
        <taxon>Agaricomycetes</taxon>
        <taxon>Polyporales</taxon>
        <taxon>Rhodofomes</taxon>
    </lineage>
</organism>
<dbReference type="GeneID" id="72000668"/>
<evidence type="ECO:0000313" key="2">
    <source>
        <dbReference type="EMBL" id="KAH9836169.1"/>
    </source>
</evidence>
<reference evidence="2 3" key="1">
    <citation type="journal article" date="2021" name="Environ. Microbiol.">
        <title>Gene family expansions and transcriptome signatures uncover fungal adaptations to wood decay.</title>
        <authorList>
            <person name="Hage H."/>
            <person name="Miyauchi S."/>
            <person name="Viragh M."/>
            <person name="Drula E."/>
            <person name="Min B."/>
            <person name="Chaduli D."/>
            <person name="Navarro D."/>
            <person name="Favel A."/>
            <person name="Norest M."/>
            <person name="Lesage-Meessen L."/>
            <person name="Balint B."/>
            <person name="Merenyi Z."/>
            <person name="de Eugenio L."/>
            <person name="Morin E."/>
            <person name="Martinez A.T."/>
            <person name="Baldrian P."/>
            <person name="Stursova M."/>
            <person name="Martinez M.J."/>
            <person name="Novotny C."/>
            <person name="Magnuson J.K."/>
            <person name="Spatafora J.W."/>
            <person name="Maurice S."/>
            <person name="Pangilinan J."/>
            <person name="Andreopoulos W."/>
            <person name="LaButti K."/>
            <person name="Hundley H."/>
            <person name="Na H."/>
            <person name="Kuo A."/>
            <person name="Barry K."/>
            <person name="Lipzen A."/>
            <person name="Henrissat B."/>
            <person name="Riley R."/>
            <person name="Ahrendt S."/>
            <person name="Nagy L.G."/>
            <person name="Grigoriev I.V."/>
            <person name="Martin F."/>
            <person name="Rosso M.N."/>
        </authorList>
    </citation>
    <scope>NUCLEOTIDE SEQUENCE [LARGE SCALE GENOMIC DNA]</scope>
    <source>
        <strain evidence="2 3">CIRM-BRFM 1785</strain>
    </source>
</reference>
<protein>
    <submittedName>
        <fullName evidence="2">Uncharacterized protein</fullName>
    </submittedName>
</protein>
<proteinExistence type="predicted"/>
<gene>
    <name evidence="2" type="ORF">C8Q71DRAFT_69681</name>
</gene>
<dbReference type="RefSeq" id="XP_047778454.1">
    <property type="nucleotide sequence ID" value="XM_047919936.1"/>
</dbReference>
<comment type="caution">
    <text evidence="2">The sequence shown here is derived from an EMBL/GenBank/DDBJ whole genome shotgun (WGS) entry which is preliminary data.</text>
</comment>
<dbReference type="EMBL" id="JADCUA010000011">
    <property type="protein sequence ID" value="KAH9836169.1"/>
    <property type="molecule type" value="Genomic_DNA"/>
</dbReference>
<name>A0ABQ8KEL5_9APHY</name>